<evidence type="ECO:0000256" key="1">
    <source>
        <dbReference type="SAM" id="Phobius"/>
    </source>
</evidence>
<dbReference type="GeneID" id="103714687"/>
<organism evidence="2 3">
    <name type="scientific">Phoenix dactylifera</name>
    <name type="common">Date palm</name>
    <dbReference type="NCBI Taxonomy" id="42345"/>
    <lineage>
        <taxon>Eukaryota</taxon>
        <taxon>Viridiplantae</taxon>
        <taxon>Streptophyta</taxon>
        <taxon>Embryophyta</taxon>
        <taxon>Tracheophyta</taxon>
        <taxon>Spermatophyta</taxon>
        <taxon>Magnoliopsida</taxon>
        <taxon>Liliopsida</taxon>
        <taxon>Arecaceae</taxon>
        <taxon>Coryphoideae</taxon>
        <taxon>Phoeniceae</taxon>
        <taxon>Phoenix</taxon>
    </lineage>
</organism>
<dbReference type="PANTHER" id="PTHR31170:SF25">
    <property type="entry name" value="BNAA09G04570D PROTEIN"/>
    <property type="match status" value="1"/>
</dbReference>
<dbReference type="InterPro" id="IPR004158">
    <property type="entry name" value="DUF247_pln"/>
</dbReference>
<keyword evidence="1" id="KW-0812">Transmembrane</keyword>
<proteinExistence type="predicted"/>
<name>A0A8B7CJ07_PHODC</name>
<sequence length="466" mass="52560">MAETEGARTEVLERKRALMEELAKSTTISSSWPVPVTNETCSAPLRECNTKEWLISVTNGTCSAPLGECNAKELLISITNQYKNAQPLICRAPELLCKDEKSAKFFYPEVVAIGPYHRCKANLKLAEDHKLAAALKFTSGRCIHEFYNKVKNVTAQARACYADKFELTDEEFACMLFFDGCFLLHFIDCCVKKKMEEFTMSTHLHGFIRGDMFLLENQLPFVVLDALMSLKQVKLDDFFLSVIEKARPYEAARAPYHLLDLLRTKLLGPPNDGQQAGQGEPNLNTFRSVKELREVGIKFRLSESHHLSDIKFHPGIVCGTLSLPKIVIDDLTRSQYLNMIALEMCSGSAGDYGITSFAWFLDCLIDRAEDVRELREKEILINALGSDEQVAELFNEIATDLAPDYRAYVQVLTGISDHRKAKFKVSIFRFLDTHFSSPWTAIAFFAALVLLALSVIQTIFTVYPRS</sequence>
<dbReference type="Pfam" id="PF03140">
    <property type="entry name" value="DUF247"/>
    <property type="match status" value="1"/>
</dbReference>
<reference evidence="3" key="2">
    <citation type="submission" date="2025-08" db="UniProtKB">
        <authorList>
            <consortium name="RefSeq"/>
        </authorList>
    </citation>
    <scope>IDENTIFICATION</scope>
    <source>
        <tissue evidence="3">Young leaves</tissue>
    </source>
</reference>
<keyword evidence="1" id="KW-1133">Transmembrane helix</keyword>
<dbReference type="AlphaFoldDB" id="A0A8B7CJ07"/>
<dbReference type="KEGG" id="pda:103714687"/>
<dbReference type="RefSeq" id="XP_008800266.1">
    <property type="nucleotide sequence ID" value="XM_008802044.3"/>
</dbReference>
<feature type="transmembrane region" description="Helical" evidence="1">
    <location>
        <begin position="439"/>
        <end position="463"/>
    </location>
</feature>
<dbReference type="Proteomes" id="UP000228380">
    <property type="component" value="Chromosome 13"/>
</dbReference>
<dbReference type="OrthoDB" id="767163at2759"/>
<reference evidence="2" key="1">
    <citation type="journal article" date="2019" name="Nat. Commun.">
        <title>Genome-wide association mapping of date palm fruit traits.</title>
        <authorList>
            <person name="Hazzouri K.M."/>
            <person name="Gros-Balthazard M."/>
            <person name="Flowers J.M."/>
            <person name="Copetti D."/>
            <person name="Lemansour A."/>
            <person name="Lebrun M."/>
            <person name="Masmoudi K."/>
            <person name="Ferrand S."/>
            <person name="Dhar M.I."/>
            <person name="Fresquez Z.A."/>
            <person name="Rosas U."/>
            <person name="Zhang J."/>
            <person name="Talag J."/>
            <person name="Lee S."/>
            <person name="Kudrna D."/>
            <person name="Powell R.F."/>
            <person name="Leitch I.J."/>
            <person name="Krueger R.R."/>
            <person name="Wing R.A."/>
            <person name="Amiri K.M.A."/>
            <person name="Purugganan M.D."/>
        </authorList>
    </citation>
    <scope>NUCLEOTIDE SEQUENCE [LARGE SCALE GENOMIC DNA]</scope>
    <source>
        <strain evidence="2">cv. Khalas</strain>
    </source>
</reference>
<keyword evidence="1" id="KW-0472">Membrane</keyword>
<evidence type="ECO:0000313" key="2">
    <source>
        <dbReference type="Proteomes" id="UP000228380"/>
    </source>
</evidence>
<keyword evidence="2" id="KW-1185">Reference proteome</keyword>
<protein>
    <submittedName>
        <fullName evidence="3">UPF0481 protein At3g47200-like</fullName>
    </submittedName>
</protein>
<dbReference type="PANTHER" id="PTHR31170">
    <property type="entry name" value="BNAC04G53230D PROTEIN"/>
    <property type="match status" value="1"/>
</dbReference>
<evidence type="ECO:0000313" key="3">
    <source>
        <dbReference type="RefSeq" id="XP_008800266.1"/>
    </source>
</evidence>
<gene>
    <name evidence="3" type="primary">LOC103714687</name>
</gene>
<accession>A0A8B7CJ07</accession>